<keyword evidence="5" id="KW-1185">Reference proteome</keyword>
<evidence type="ECO:0000313" key="4">
    <source>
        <dbReference type="EMBL" id="KHK99542.1"/>
    </source>
</evidence>
<protein>
    <recommendedName>
        <fullName evidence="3">Orc1-like AAA ATPase domain-containing protein</fullName>
    </recommendedName>
</protein>
<evidence type="ECO:0000259" key="3">
    <source>
        <dbReference type="Pfam" id="PF13191"/>
    </source>
</evidence>
<dbReference type="PANTHER" id="PTHR16305:SF28">
    <property type="entry name" value="GUANYLATE CYCLASE DOMAIN-CONTAINING PROTEIN"/>
    <property type="match status" value="1"/>
</dbReference>
<proteinExistence type="predicted"/>
<organism evidence="4 5">
    <name type="scientific">Microbacterium mangrovi</name>
    <dbReference type="NCBI Taxonomy" id="1348253"/>
    <lineage>
        <taxon>Bacteria</taxon>
        <taxon>Bacillati</taxon>
        <taxon>Actinomycetota</taxon>
        <taxon>Actinomycetes</taxon>
        <taxon>Micrococcales</taxon>
        <taxon>Microbacteriaceae</taxon>
        <taxon>Microbacterium</taxon>
    </lineage>
</organism>
<dbReference type="EMBL" id="JTDK01000002">
    <property type="protein sequence ID" value="KHK99542.1"/>
    <property type="molecule type" value="Genomic_DNA"/>
</dbReference>
<evidence type="ECO:0000256" key="1">
    <source>
        <dbReference type="ARBA" id="ARBA00022741"/>
    </source>
</evidence>
<sequence>MGREAARERALSALRGPARSVWIRGEYGVGTSRLAAEVAAELESDGWLSVGVTGNAALSAVPLATLAPVLVRDMSGPIASAPDTVALFSAASAALSTIARGRRILLVLEDAGHADPVSVSLIARLVDAGQLRLVTTAAHDEAEPNTLHDIAAAPDTVRIELAGLDIDQTAELLGLVLGAPIGHGTALRLHRASSGNPLFLRELVIGARDAGALVRAADHWQLTGEPVDSPALPELIRARLRSLTPGERDAVERLALCQPLSLDEFARPGAPEALADLEQHGIVQVHEAGARLHALLTHPLYAAAVRESTPRRRRRVLLGEQADLVARRNPSPADRLRVSQWRLDAGQPADPGLLLRSARLAQQADDHRGAERLVAAAIAAGGDDAAANVLHAQTLWAIGQGADALQALDRADEHVADGPGDRALHAEAATLRARINGAG</sequence>
<keyword evidence="2" id="KW-0067">ATP-binding</keyword>
<dbReference type="STRING" id="1348253.LK09_02650"/>
<accession>A0A0B2AD84</accession>
<dbReference type="Pfam" id="PF13191">
    <property type="entry name" value="AAA_16"/>
    <property type="match status" value="1"/>
</dbReference>
<dbReference type="GO" id="GO:0005737">
    <property type="term" value="C:cytoplasm"/>
    <property type="evidence" value="ECO:0007669"/>
    <property type="project" value="TreeGrafter"/>
</dbReference>
<dbReference type="AlphaFoldDB" id="A0A0B2AD84"/>
<name>A0A0B2AD84_9MICO</name>
<reference evidence="4 5" key="1">
    <citation type="submission" date="2014-11" db="EMBL/GenBank/DDBJ databases">
        <title>Genome sequence of Microbacterium mangrovi MUSC 115(T).</title>
        <authorList>
            <person name="Lee L.-H."/>
        </authorList>
    </citation>
    <scope>NUCLEOTIDE SEQUENCE [LARGE SCALE GENOMIC DNA]</scope>
    <source>
        <strain evidence="4 5">MUSC 115</strain>
    </source>
</reference>
<comment type="caution">
    <text evidence="4">The sequence shown here is derived from an EMBL/GenBank/DDBJ whole genome shotgun (WGS) entry which is preliminary data.</text>
</comment>
<dbReference type="GO" id="GO:0005524">
    <property type="term" value="F:ATP binding"/>
    <property type="evidence" value="ECO:0007669"/>
    <property type="project" value="UniProtKB-KW"/>
</dbReference>
<dbReference type="PANTHER" id="PTHR16305">
    <property type="entry name" value="TESTICULAR SOLUBLE ADENYLYL CYCLASE"/>
    <property type="match status" value="1"/>
</dbReference>
<dbReference type="InterPro" id="IPR027417">
    <property type="entry name" value="P-loop_NTPase"/>
</dbReference>
<dbReference type="InterPro" id="IPR041664">
    <property type="entry name" value="AAA_16"/>
</dbReference>
<keyword evidence="1" id="KW-0547">Nucleotide-binding</keyword>
<gene>
    <name evidence="4" type="ORF">LK09_02650</name>
</gene>
<evidence type="ECO:0000256" key="2">
    <source>
        <dbReference type="ARBA" id="ARBA00022840"/>
    </source>
</evidence>
<dbReference type="GO" id="GO:0004016">
    <property type="term" value="F:adenylate cyclase activity"/>
    <property type="evidence" value="ECO:0007669"/>
    <property type="project" value="TreeGrafter"/>
</dbReference>
<evidence type="ECO:0000313" key="5">
    <source>
        <dbReference type="Proteomes" id="UP000031030"/>
    </source>
</evidence>
<feature type="domain" description="Orc1-like AAA ATPase" evidence="3">
    <location>
        <begin position="2"/>
        <end position="131"/>
    </location>
</feature>
<dbReference type="SUPFAM" id="SSF52540">
    <property type="entry name" value="P-loop containing nucleoside triphosphate hydrolases"/>
    <property type="match status" value="1"/>
</dbReference>
<dbReference type="Proteomes" id="UP000031030">
    <property type="component" value="Unassembled WGS sequence"/>
</dbReference>